<sequence>MVTPEREDTGSEWPGASDVLAVLKSMPGGPLLPGRILQRLVTERFEEPPSQKEMAHLAAHVLDRLRDLARDERVMGLDRHNWRRMDVWTERADYLVLDRLNDEQRTRKARRHSKRWAALGLDATLPSDVTKLWWPIDKWRAAQTALERQRASAERDRRNQAFRARYPSPRKDSARDEPVGNPNPTREAVDRVLEERERYYKDRFRRGEFWW</sequence>
<dbReference type="EMBL" id="BHXC01000001">
    <property type="protein sequence ID" value="GCB87403.1"/>
    <property type="molecule type" value="Genomic_DNA"/>
</dbReference>
<dbReference type="AlphaFoldDB" id="A0A401QQ43"/>
<gene>
    <name evidence="2" type="ORF">SALB_00054</name>
</gene>
<evidence type="ECO:0000313" key="2">
    <source>
        <dbReference type="EMBL" id="GCB87403.1"/>
    </source>
</evidence>
<feature type="compositionally biased region" description="Basic and acidic residues" evidence="1">
    <location>
        <begin position="169"/>
        <end position="178"/>
    </location>
</feature>
<dbReference type="RefSeq" id="WP_016573877.1">
    <property type="nucleotide sequence ID" value="NZ_BHXC01000001.1"/>
</dbReference>
<feature type="compositionally biased region" description="Basic and acidic residues" evidence="1">
    <location>
        <begin position="149"/>
        <end position="159"/>
    </location>
</feature>
<reference evidence="2 3" key="1">
    <citation type="journal article" date="2019" name="Microbiol. Resour. Announc.">
        <title>Draft Genome Sequence of the Most Traditional epsilon-Poly-l-Lysine Producer, Streptomyces albulus NBRC14147.</title>
        <authorList>
            <person name="Yamanaka K."/>
            <person name="Hamano Y."/>
        </authorList>
    </citation>
    <scope>NUCLEOTIDE SEQUENCE [LARGE SCALE GENOMIC DNA]</scope>
    <source>
        <strain evidence="2 3">NBRC 14147</strain>
    </source>
</reference>
<accession>A0A401QQ43</accession>
<name>A0A401QQ43_STRNR</name>
<comment type="caution">
    <text evidence="2">The sequence shown here is derived from an EMBL/GenBank/DDBJ whole genome shotgun (WGS) entry which is preliminary data.</text>
</comment>
<protein>
    <submittedName>
        <fullName evidence="2">Uncharacterized protein</fullName>
    </submittedName>
</protein>
<evidence type="ECO:0000256" key="1">
    <source>
        <dbReference type="SAM" id="MobiDB-lite"/>
    </source>
</evidence>
<evidence type="ECO:0000313" key="3">
    <source>
        <dbReference type="Proteomes" id="UP000288351"/>
    </source>
</evidence>
<proteinExistence type="predicted"/>
<feature type="region of interest" description="Disordered" evidence="1">
    <location>
        <begin position="149"/>
        <end position="191"/>
    </location>
</feature>
<dbReference type="Proteomes" id="UP000288351">
    <property type="component" value="Unassembled WGS sequence"/>
</dbReference>
<organism evidence="2 3">
    <name type="scientific">Streptomyces noursei</name>
    <name type="common">Streptomyces albulus</name>
    <dbReference type="NCBI Taxonomy" id="1971"/>
    <lineage>
        <taxon>Bacteria</taxon>
        <taxon>Bacillati</taxon>
        <taxon>Actinomycetota</taxon>
        <taxon>Actinomycetes</taxon>
        <taxon>Kitasatosporales</taxon>
        <taxon>Streptomycetaceae</taxon>
        <taxon>Streptomyces</taxon>
    </lineage>
</organism>